<dbReference type="OrthoDB" id="9764568at2"/>
<feature type="transmembrane region" description="Helical" evidence="2">
    <location>
        <begin position="271"/>
        <end position="288"/>
    </location>
</feature>
<accession>A0A1H9ABG5</accession>
<feature type="transmembrane region" description="Helical" evidence="2">
    <location>
        <begin position="92"/>
        <end position="116"/>
    </location>
</feature>
<evidence type="ECO:0000256" key="2">
    <source>
        <dbReference type="SAM" id="Phobius"/>
    </source>
</evidence>
<dbReference type="InterPro" id="IPR023616">
    <property type="entry name" value="Cyt_c_oxase-like_su1_dom"/>
</dbReference>
<dbReference type="PANTHER" id="PTHR10422">
    <property type="entry name" value="CYTOCHROME C OXIDASE SUBUNIT 1"/>
    <property type="match status" value="1"/>
</dbReference>
<organism evidence="4 5">
    <name type="scientific">Solimonas aquatica</name>
    <dbReference type="NCBI Taxonomy" id="489703"/>
    <lineage>
        <taxon>Bacteria</taxon>
        <taxon>Pseudomonadati</taxon>
        <taxon>Pseudomonadota</taxon>
        <taxon>Gammaproteobacteria</taxon>
        <taxon>Nevskiales</taxon>
        <taxon>Nevskiaceae</taxon>
        <taxon>Solimonas</taxon>
    </lineage>
</organism>
<keyword evidence="2" id="KW-0472">Membrane</keyword>
<feature type="transmembrane region" description="Helical" evidence="2">
    <location>
        <begin position="379"/>
        <end position="400"/>
    </location>
</feature>
<keyword evidence="2" id="KW-0812">Transmembrane</keyword>
<feature type="transmembrane region" description="Helical" evidence="2">
    <location>
        <begin position="53"/>
        <end position="80"/>
    </location>
</feature>
<dbReference type="GO" id="GO:0009060">
    <property type="term" value="P:aerobic respiration"/>
    <property type="evidence" value="ECO:0007669"/>
    <property type="project" value="InterPro"/>
</dbReference>
<dbReference type="PROSITE" id="PS50855">
    <property type="entry name" value="COX1"/>
    <property type="match status" value="1"/>
</dbReference>
<feature type="transmembrane region" description="Helical" evidence="2">
    <location>
        <begin position="136"/>
        <end position="163"/>
    </location>
</feature>
<feature type="transmembrane region" description="Helical" evidence="2">
    <location>
        <begin position="235"/>
        <end position="259"/>
    </location>
</feature>
<feature type="transmembrane region" description="Helical" evidence="2">
    <location>
        <begin position="192"/>
        <end position="215"/>
    </location>
</feature>
<feature type="transmembrane region" description="Helical" evidence="2">
    <location>
        <begin position="412"/>
        <end position="434"/>
    </location>
</feature>
<evidence type="ECO:0000259" key="3">
    <source>
        <dbReference type="PROSITE" id="PS50855"/>
    </source>
</evidence>
<dbReference type="GO" id="GO:0016020">
    <property type="term" value="C:membrane"/>
    <property type="evidence" value="ECO:0007669"/>
    <property type="project" value="InterPro"/>
</dbReference>
<dbReference type="Gene3D" id="1.20.210.10">
    <property type="entry name" value="Cytochrome c oxidase-like, subunit I domain"/>
    <property type="match status" value="1"/>
</dbReference>
<feature type="domain" description="Cytochrome oxidase subunit I profile" evidence="3">
    <location>
        <begin position="20"/>
        <end position="483"/>
    </location>
</feature>
<dbReference type="STRING" id="489703.SAMN04488038_101323"/>
<dbReference type="EMBL" id="FOFS01000001">
    <property type="protein sequence ID" value="SEP73338.1"/>
    <property type="molecule type" value="Genomic_DNA"/>
</dbReference>
<dbReference type="SUPFAM" id="SSF81442">
    <property type="entry name" value="Cytochrome c oxidase subunit I-like"/>
    <property type="match status" value="1"/>
</dbReference>
<evidence type="ECO:0000313" key="5">
    <source>
        <dbReference type="Proteomes" id="UP000199233"/>
    </source>
</evidence>
<keyword evidence="1" id="KW-0813">Transport</keyword>
<keyword evidence="2" id="KW-1133">Transmembrane helix</keyword>
<dbReference type="InterPro" id="IPR036927">
    <property type="entry name" value="Cyt_c_oxase-like_su1_sf"/>
</dbReference>
<feature type="transmembrane region" description="Helical" evidence="2">
    <location>
        <begin position="20"/>
        <end position="41"/>
    </location>
</feature>
<dbReference type="GO" id="GO:0004129">
    <property type="term" value="F:cytochrome-c oxidase activity"/>
    <property type="evidence" value="ECO:0007669"/>
    <property type="project" value="InterPro"/>
</dbReference>
<evidence type="ECO:0000256" key="1">
    <source>
        <dbReference type="ARBA" id="ARBA00022660"/>
    </source>
</evidence>
<dbReference type="RefSeq" id="WP_093281066.1">
    <property type="nucleotide sequence ID" value="NZ_FOFS01000001.1"/>
</dbReference>
<gene>
    <name evidence="4" type="ORF">SAMN04488038_101323</name>
</gene>
<name>A0A1H9ABG5_9GAMM</name>
<dbReference type="AlphaFoldDB" id="A0A1H9ABG5"/>
<sequence length="483" mass="52045">MNTTTQPSPDTSTARLAFQLYAAIGIAVFLLMMVGGATLRATQAAWMPLAPNFAYQLLTLHGAGMVGTAGLAGAAVMWYFLRRHVPLSTGMFLAMLGLSLVGVVMILAAIGLGGYAGAWTFLYPLPAKGMVWGVHAAAGFAGGLVLIGVGFLLFYLDCALALLKRYGSLWRALGLNQLFGSGPLDKSHPPTVVASTMVIIVNVLGILAGAVVLIMTLVNLYLPSVTFDPLLMKNLIFFFGHVFINATIYMAVIGVYEILPRYTGRPWTISRPFLAAWLAITLMVMAVYPHHLLMDYVLPKWMTVTGQVLSYCSGIPVLLVTAIGTLVNIHRSGIKWDLPSRLLVFSIFGWSAGVIPAVIDGVVRVNLVMHNTLWVPGHFHFYLLLGLLPMLLGTLFWACTRSGWKESALDRAAFWTYGVAGTGFCLAFLFGGMHSVPRRFAVYDPAWIGIAQVGTVAATLVLAAAVILGLRLLTRLPRASLTA</sequence>
<protein>
    <submittedName>
        <fullName evidence="4">Cytochrome c oxidase subunit 1</fullName>
    </submittedName>
</protein>
<reference evidence="4 5" key="1">
    <citation type="submission" date="2016-10" db="EMBL/GenBank/DDBJ databases">
        <authorList>
            <person name="de Groot N.N."/>
        </authorList>
    </citation>
    <scope>NUCLEOTIDE SEQUENCE [LARGE SCALE GENOMIC DNA]</scope>
    <source>
        <strain evidence="4 5">DSM 25927</strain>
    </source>
</reference>
<keyword evidence="1" id="KW-0249">Electron transport</keyword>
<feature type="transmembrane region" description="Helical" evidence="2">
    <location>
        <begin position="308"/>
        <end position="330"/>
    </location>
</feature>
<dbReference type="GO" id="GO:0020037">
    <property type="term" value="F:heme binding"/>
    <property type="evidence" value="ECO:0007669"/>
    <property type="project" value="InterPro"/>
</dbReference>
<dbReference type="Proteomes" id="UP000199233">
    <property type="component" value="Unassembled WGS sequence"/>
</dbReference>
<dbReference type="Pfam" id="PF00115">
    <property type="entry name" value="COX1"/>
    <property type="match status" value="1"/>
</dbReference>
<keyword evidence="5" id="KW-1185">Reference proteome</keyword>
<feature type="transmembrane region" description="Helical" evidence="2">
    <location>
        <begin position="446"/>
        <end position="470"/>
    </location>
</feature>
<proteinExistence type="predicted"/>
<feature type="transmembrane region" description="Helical" evidence="2">
    <location>
        <begin position="342"/>
        <end position="359"/>
    </location>
</feature>
<dbReference type="InterPro" id="IPR000883">
    <property type="entry name" value="Cyt_C_Oxase_1"/>
</dbReference>
<evidence type="ECO:0000313" key="4">
    <source>
        <dbReference type="EMBL" id="SEP73338.1"/>
    </source>
</evidence>
<keyword evidence="1" id="KW-0679">Respiratory chain</keyword>